<dbReference type="OrthoDB" id="9802471at2"/>
<dbReference type="Pfam" id="PF00213">
    <property type="entry name" value="OSCP"/>
    <property type="match status" value="1"/>
</dbReference>
<dbReference type="InterPro" id="IPR026015">
    <property type="entry name" value="ATP_synth_OSCP/delta_N_sf"/>
</dbReference>
<dbReference type="SUPFAM" id="SSF47928">
    <property type="entry name" value="N-terminal domain of the delta subunit of the F1F0-ATP synthase"/>
    <property type="match status" value="1"/>
</dbReference>
<evidence type="ECO:0000256" key="7">
    <source>
        <dbReference type="HAMAP-Rule" id="MF_01416"/>
    </source>
</evidence>
<evidence type="ECO:0000256" key="3">
    <source>
        <dbReference type="ARBA" id="ARBA00022781"/>
    </source>
</evidence>
<evidence type="ECO:0000256" key="1">
    <source>
        <dbReference type="ARBA" id="ARBA00004370"/>
    </source>
</evidence>
<sequence length="178" mass="20103">MPLIEKRYAEALINIAEEQKAIEEYKQDLSSIAYVFEKNDSMREFLKNPEIKAKIKKNTVKKIFSESVKGHLVDFLMLLLDKGRIGLLSGICSEFEVLADKKENILRIIIASPQEPEKKQIDSLCEKYRIMYNAHSVKASVEIDAGLIGGLRVIIRDKVMDGSIAGRLEGLKEFIMGG</sequence>
<comment type="similarity">
    <text evidence="7">Belongs to the ATPase delta chain family.</text>
</comment>
<dbReference type="NCBIfam" id="TIGR01145">
    <property type="entry name" value="ATP_synt_delta"/>
    <property type="match status" value="1"/>
</dbReference>
<evidence type="ECO:0000256" key="5">
    <source>
        <dbReference type="ARBA" id="ARBA00023136"/>
    </source>
</evidence>
<evidence type="ECO:0000313" key="9">
    <source>
        <dbReference type="Proteomes" id="UP000253034"/>
    </source>
</evidence>
<dbReference type="InterPro" id="IPR000711">
    <property type="entry name" value="ATPase_OSCP/dsu"/>
</dbReference>
<name>A0A369AYG7_9FIRM</name>
<comment type="function">
    <text evidence="7">F(1)F(0) ATP synthase produces ATP from ADP in the presence of a proton or sodium gradient. F-type ATPases consist of two structural domains, F(1) containing the extramembraneous catalytic core and F(0) containing the membrane proton channel, linked together by a central stalk and a peripheral stalk. During catalysis, ATP synthesis in the catalytic domain of F(1) is coupled via a rotary mechanism of the central stalk subunits to proton translocation.</text>
</comment>
<dbReference type="GO" id="GO:0046933">
    <property type="term" value="F:proton-transporting ATP synthase activity, rotational mechanism"/>
    <property type="evidence" value="ECO:0007669"/>
    <property type="project" value="UniProtKB-UniRule"/>
</dbReference>
<dbReference type="PANTHER" id="PTHR11910">
    <property type="entry name" value="ATP SYNTHASE DELTA CHAIN"/>
    <property type="match status" value="1"/>
</dbReference>
<evidence type="ECO:0000256" key="2">
    <source>
        <dbReference type="ARBA" id="ARBA00022448"/>
    </source>
</evidence>
<keyword evidence="3 7" id="KW-0375">Hydrogen ion transport</keyword>
<reference evidence="8 9" key="1">
    <citation type="submission" date="2018-07" db="EMBL/GenBank/DDBJ databases">
        <title>Genomic Encyclopedia of Type Strains, Phase IV (KMG-IV): sequencing the most valuable type-strain genomes for metagenomic binning, comparative biology and taxonomic classification.</title>
        <authorList>
            <person name="Goeker M."/>
        </authorList>
    </citation>
    <scope>NUCLEOTIDE SEQUENCE [LARGE SCALE GENOMIC DNA]</scope>
    <source>
        <strain evidence="8 9">DSM 27016</strain>
    </source>
</reference>
<evidence type="ECO:0000313" key="8">
    <source>
        <dbReference type="EMBL" id="RCX14319.1"/>
    </source>
</evidence>
<dbReference type="GO" id="GO:0045259">
    <property type="term" value="C:proton-transporting ATP synthase complex"/>
    <property type="evidence" value="ECO:0007669"/>
    <property type="project" value="UniProtKB-KW"/>
</dbReference>
<keyword evidence="5 7" id="KW-0472">Membrane</keyword>
<keyword evidence="7" id="KW-1003">Cell membrane</keyword>
<gene>
    <name evidence="7" type="primary">atpH</name>
    <name evidence="8" type="ORF">DFR58_11542</name>
</gene>
<proteinExistence type="inferred from homology"/>
<dbReference type="EMBL" id="QPJT01000015">
    <property type="protein sequence ID" value="RCX14319.1"/>
    <property type="molecule type" value="Genomic_DNA"/>
</dbReference>
<dbReference type="Gene3D" id="1.10.520.20">
    <property type="entry name" value="N-terminal domain of the delta subunit of the F1F0-ATP synthase"/>
    <property type="match status" value="1"/>
</dbReference>
<keyword evidence="9" id="KW-1185">Reference proteome</keyword>
<dbReference type="Proteomes" id="UP000253034">
    <property type="component" value="Unassembled WGS sequence"/>
</dbReference>
<keyword evidence="4 7" id="KW-0406">Ion transport</keyword>
<dbReference type="RefSeq" id="WP_114298345.1">
    <property type="nucleotide sequence ID" value="NZ_QPJT01000015.1"/>
</dbReference>
<comment type="function">
    <text evidence="7">This protein is part of the stalk that links CF(0) to CF(1). It either transmits conformational changes from CF(0) to CF(1) or is implicated in proton conduction.</text>
</comment>
<organism evidence="8 9">
    <name type="scientific">Anaerobacterium chartisolvens</name>
    <dbReference type="NCBI Taxonomy" id="1297424"/>
    <lineage>
        <taxon>Bacteria</taxon>
        <taxon>Bacillati</taxon>
        <taxon>Bacillota</taxon>
        <taxon>Clostridia</taxon>
        <taxon>Eubacteriales</taxon>
        <taxon>Oscillospiraceae</taxon>
        <taxon>Anaerobacterium</taxon>
    </lineage>
</organism>
<dbReference type="HAMAP" id="MF_01416">
    <property type="entry name" value="ATP_synth_delta_bact"/>
    <property type="match status" value="1"/>
</dbReference>
<dbReference type="GO" id="GO:0005886">
    <property type="term" value="C:plasma membrane"/>
    <property type="evidence" value="ECO:0007669"/>
    <property type="project" value="UniProtKB-SubCell"/>
</dbReference>
<evidence type="ECO:0000256" key="6">
    <source>
        <dbReference type="ARBA" id="ARBA00023310"/>
    </source>
</evidence>
<evidence type="ECO:0000256" key="4">
    <source>
        <dbReference type="ARBA" id="ARBA00023065"/>
    </source>
</evidence>
<accession>A0A369AYG7</accession>
<dbReference type="AlphaFoldDB" id="A0A369AYG7"/>
<keyword evidence="7" id="KW-0139">CF(1)</keyword>
<keyword evidence="6 7" id="KW-0066">ATP synthesis</keyword>
<protein>
    <recommendedName>
        <fullName evidence="7">ATP synthase subunit delta</fullName>
    </recommendedName>
    <alternativeName>
        <fullName evidence="7">ATP synthase F(1) sector subunit delta</fullName>
    </alternativeName>
    <alternativeName>
        <fullName evidence="7">F-type ATPase subunit delta</fullName>
        <shortName evidence="7">F-ATPase subunit delta</shortName>
    </alternativeName>
</protein>
<dbReference type="PRINTS" id="PR00125">
    <property type="entry name" value="ATPASEDELTA"/>
</dbReference>
<keyword evidence="2 7" id="KW-0813">Transport</keyword>
<comment type="caution">
    <text evidence="8">The sequence shown here is derived from an EMBL/GenBank/DDBJ whole genome shotgun (WGS) entry which is preliminary data.</text>
</comment>
<comment type="subcellular location">
    <subcellularLocation>
        <location evidence="7">Cell membrane</location>
        <topology evidence="7">Peripheral membrane protein</topology>
    </subcellularLocation>
    <subcellularLocation>
        <location evidence="1">Membrane</location>
    </subcellularLocation>
</comment>